<protein>
    <submittedName>
        <fullName evidence="1">DUF937 domain-containing protein</fullName>
    </submittedName>
</protein>
<name>A0A936YJ46_9HYPH</name>
<organism evidence="1 2">
    <name type="scientific">Rhizobium setariae</name>
    <dbReference type="NCBI Taxonomy" id="2801340"/>
    <lineage>
        <taxon>Bacteria</taxon>
        <taxon>Pseudomonadati</taxon>
        <taxon>Pseudomonadota</taxon>
        <taxon>Alphaproteobacteria</taxon>
        <taxon>Hyphomicrobiales</taxon>
        <taxon>Rhizobiaceae</taxon>
        <taxon>Rhizobium/Agrobacterium group</taxon>
        <taxon>Rhizobium</taxon>
    </lineage>
</organism>
<dbReference type="Proteomes" id="UP000633219">
    <property type="component" value="Unassembled WGS sequence"/>
</dbReference>
<dbReference type="AlphaFoldDB" id="A0A936YJ46"/>
<keyword evidence="2" id="KW-1185">Reference proteome</keyword>
<gene>
    <name evidence="1" type="ORF">JJB09_00775</name>
</gene>
<dbReference type="EMBL" id="JAEQNC010000001">
    <property type="protein sequence ID" value="MBL0370548.1"/>
    <property type="molecule type" value="Genomic_DNA"/>
</dbReference>
<dbReference type="InterPro" id="IPR009282">
    <property type="entry name" value="DUF937"/>
</dbReference>
<dbReference type="Pfam" id="PF06078">
    <property type="entry name" value="DUF937"/>
    <property type="match status" value="1"/>
</dbReference>
<sequence length="280" mass="30337">MLPLFDLMLKAQNGHAVEAMSKQFGLAQEQMKDAMAALMPAFSTGLKRTATNPYDFTSLMSSAMSGNYTQYFEDMAKAFTPKGITDGNTILAQIFGSKDVSRAVAAQAAQMSGIGQDIYKQMLPIVANTMVGGFFKQMAEQFQATGEAFTSGNGANLFDQWMRATGLADKPKRESNPMFDNPFTQSFQAMFTPQAGKDSSTSANPLANNPFLQMFQAMMTQAQGNSDSPKPADAAPQAGGIADLVNQMFDSGIEVQKSYQKSMDSIFDTYLSNLKPNTPK</sequence>
<reference evidence="1" key="1">
    <citation type="submission" date="2021-01" db="EMBL/GenBank/DDBJ databases">
        <title>Rhizobium sp. strain KVB221 16S ribosomal RNA gene Genome sequencing and assembly.</title>
        <authorList>
            <person name="Kang M."/>
        </authorList>
    </citation>
    <scope>NUCLEOTIDE SEQUENCE</scope>
    <source>
        <strain evidence="1">KVB221</strain>
    </source>
</reference>
<dbReference type="RefSeq" id="WP_201651820.1">
    <property type="nucleotide sequence ID" value="NZ_JAEQNC010000001.1"/>
</dbReference>
<accession>A0A936YJ46</accession>
<evidence type="ECO:0000313" key="2">
    <source>
        <dbReference type="Proteomes" id="UP000633219"/>
    </source>
</evidence>
<proteinExistence type="predicted"/>
<comment type="caution">
    <text evidence="1">The sequence shown here is derived from an EMBL/GenBank/DDBJ whole genome shotgun (WGS) entry which is preliminary data.</text>
</comment>
<evidence type="ECO:0000313" key="1">
    <source>
        <dbReference type="EMBL" id="MBL0370548.1"/>
    </source>
</evidence>